<dbReference type="InterPro" id="IPR025877">
    <property type="entry name" value="MobA-like_NTP_Trfase"/>
</dbReference>
<proteinExistence type="predicted"/>
<dbReference type="AlphaFoldDB" id="A0A7J3SJI7"/>
<organism evidence="2">
    <name type="scientific">Fervidicoccus fontis</name>
    <dbReference type="NCBI Taxonomy" id="683846"/>
    <lineage>
        <taxon>Archaea</taxon>
        <taxon>Thermoproteota</taxon>
        <taxon>Thermoprotei</taxon>
        <taxon>Fervidicoccales</taxon>
        <taxon>Fervidicoccaceae</taxon>
        <taxon>Fervidicoccus</taxon>
    </lineage>
</organism>
<keyword evidence="2" id="KW-0808">Transferase</keyword>
<dbReference type="PANTHER" id="PTHR43777">
    <property type="entry name" value="MOLYBDENUM COFACTOR CYTIDYLYLTRANSFERASE"/>
    <property type="match status" value="1"/>
</dbReference>
<dbReference type="SUPFAM" id="SSF53448">
    <property type="entry name" value="Nucleotide-diphospho-sugar transferases"/>
    <property type="match status" value="1"/>
</dbReference>
<sequence>MSECEFASIILAAGMSTRFQGNKLLYKVKGRPLVVHTIEKFVAADMEKIIVVLGRDAKDFYNAIADNLSEEDLSKLLFAFNPNYRTGGMSSSIKVGMRAILPNENVIIHPGDVPFTKVESIKKVVQSHCLSPLPITVACYNGRHAHPIIFKPDMRNELLGISEEGRGLKSVVEKYRNNILCVETGDPGTLRDIDTVEDLESALHEVFGRE</sequence>
<accession>A0A7J3SJI7</accession>
<protein>
    <submittedName>
        <fullName evidence="2">Nucleotidyltransferase family protein</fullName>
    </submittedName>
</protein>
<dbReference type="GO" id="GO:0016779">
    <property type="term" value="F:nucleotidyltransferase activity"/>
    <property type="evidence" value="ECO:0007669"/>
    <property type="project" value="UniProtKB-ARBA"/>
</dbReference>
<dbReference type="EMBL" id="DTLS01000032">
    <property type="protein sequence ID" value="HGZ59791.1"/>
    <property type="molecule type" value="Genomic_DNA"/>
</dbReference>
<evidence type="ECO:0000259" key="1">
    <source>
        <dbReference type="Pfam" id="PF12804"/>
    </source>
</evidence>
<reference evidence="2" key="1">
    <citation type="journal article" date="2020" name="mSystems">
        <title>Genome- and Community-Level Interaction Insights into Carbon Utilization and Element Cycling Functions of Hydrothermarchaeota in Hydrothermal Sediment.</title>
        <authorList>
            <person name="Zhou Z."/>
            <person name="Liu Y."/>
            <person name="Xu W."/>
            <person name="Pan J."/>
            <person name="Luo Z.H."/>
            <person name="Li M."/>
        </authorList>
    </citation>
    <scope>NUCLEOTIDE SEQUENCE [LARGE SCALE GENOMIC DNA]</scope>
    <source>
        <strain evidence="2">SpSt-885</strain>
    </source>
</reference>
<gene>
    <name evidence="2" type="ORF">ENW83_01100</name>
</gene>
<dbReference type="Pfam" id="PF12804">
    <property type="entry name" value="NTP_transf_3"/>
    <property type="match status" value="1"/>
</dbReference>
<name>A0A7J3SJI7_9CREN</name>
<dbReference type="InterPro" id="IPR029044">
    <property type="entry name" value="Nucleotide-diphossugar_trans"/>
</dbReference>
<comment type="caution">
    <text evidence="2">The sequence shown here is derived from an EMBL/GenBank/DDBJ whole genome shotgun (WGS) entry which is preliminary data.</text>
</comment>
<dbReference type="PANTHER" id="PTHR43777:SF1">
    <property type="entry name" value="MOLYBDENUM COFACTOR CYTIDYLYLTRANSFERASE"/>
    <property type="match status" value="1"/>
</dbReference>
<feature type="domain" description="MobA-like NTP transferase" evidence="1">
    <location>
        <begin position="9"/>
        <end position="175"/>
    </location>
</feature>
<dbReference type="Gene3D" id="3.90.550.10">
    <property type="entry name" value="Spore Coat Polysaccharide Biosynthesis Protein SpsA, Chain A"/>
    <property type="match status" value="1"/>
</dbReference>
<evidence type="ECO:0000313" key="2">
    <source>
        <dbReference type="EMBL" id="HGZ59791.1"/>
    </source>
</evidence>
<dbReference type="CDD" id="cd04182">
    <property type="entry name" value="GT_2_like_f"/>
    <property type="match status" value="1"/>
</dbReference>